<dbReference type="SUPFAM" id="SSF51182">
    <property type="entry name" value="RmlC-like cupins"/>
    <property type="match status" value="1"/>
</dbReference>
<feature type="domain" description="Cupin type-2" evidence="2">
    <location>
        <begin position="84"/>
        <end position="148"/>
    </location>
</feature>
<protein>
    <recommendedName>
        <fullName evidence="2">Cupin type-2 domain-containing protein</fullName>
    </recommendedName>
</protein>
<dbReference type="InterPro" id="IPR013096">
    <property type="entry name" value="Cupin_2"/>
</dbReference>
<dbReference type="InterPro" id="IPR011051">
    <property type="entry name" value="RmlC_Cupin_sf"/>
</dbReference>
<accession>I6ZPZ5</accession>
<dbReference type="HOGENOM" id="CLU_1123491_0_0_10"/>
<keyword evidence="1" id="KW-0472">Membrane</keyword>
<keyword evidence="1" id="KW-1133">Transmembrane helix</keyword>
<evidence type="ECO:0000259" key="2">
    <source>
        <dbReference type="Pfam" id="PF07883"/>
    </source>
</evidence>
<keyword evidence="4" id="KW-1185">Reference proteome</keyword>
<keyword evidence="1" id="KW-0812">Transmembrane</keyword>
<proteinExistence type="predicted"/>
<dbReference type="AlphaFoldDB" id="I6ZPZ5"/>
<feature type="transmembrane region" description="Helical" evidence="1">
    <location>
        <begin position="21"/>
        <end position="43"/>
    </location>
</feature>
<dbReference type="Proteomes" id="UP000009011">
    <property type="component" value="Chromosome"/>
</dbReference>
<reference evidence="3 4" key="1">
    <citation type="journal article" date="2013" name="PLoS ONE">
        <title>Genomic analysis of Melioribacter roseus, facultatively anaerobic organotrophic bacterium representing a novel deep lineage within Bacteriodetes/Chlorobi group.</title>
        <authorList>
            <person name="Kadnikov V.V."/>
            <person name="Mardanov A.V."/>
            <person name="Podosokorskaya O.A."/>
            <person name="Gavrilov S.N."/>
            <person name="Kublanov I.V."/>
            <person name="Beletsky A.V."/>
            <person name="Bonch-Osmolovskaya E.A."/>
            <person name="Ravin N.V."/>
        </authorList>
    </citation>
    <scope>NUCLEOTIDE SEQUENCE [LARGE SCALE GENOMIC DNA]</scope>
    <source>
        <strain evidence="4">JCM 17771 / P3M-2</strain>
    </source>
</reference>
<gene>
    <name evidence="3" type="ordered locus">MROS_0898</name>
</gene>
<dbReference type="STRING" id="1191523.MROS_0898"/>
<sequence length="247" mass="28149">MLKKNINSIKRITVLNLFGKGLIYTTILIACYLIVGYILHLAIFPEDKPEVSSYFKPGHVFESQAEGFRQTVARQENGLVYCYLEIKPYAPGPPKHIHTNFDETFEIENGELSIWIDGKIKKIKPGETVRIPKGTPHKPFNETSDTIRVKGAFPFPEGFAFGLVQIYGLMDDDPDFGKFPHTMLMVAPLYQSDFDSYLAEGPPVFIQKLTSFILTPIARLMGYKSYYKKYDISMKGNDKAIYLQKNK</sequence>
<dbReference type="EMBL" id="CP003557">
    <property type="protein sequence ID" value="AFN74139.1"/>
    <property type="molecule type" value="Genomic_DNA"/>
</dbReference>
<evidence type="ECO:0000313" key="3">
    <source>
        <dbReference type="EMBL" id="AFN74139.1"/>
    </source>
</evidence>
<dbReference type="eggNOG" id="COG0662">
    <property type="taxonomic scope" value="Bacteria"/>
</dbReference>
<name>I6ZPZ5_MELRP</name>
<dbReference type="InterPro" id="IPR014710">
    <property type="entry name" value="RmlC-like_jellyroll"/>
</dbReference>
<dbReference type="PROSITE" id="PS51257">
    <property type="entry name" value="PROKAR_LIPOPROTEIN"/>
    <property type="match status" value="1"/>
</dbReference>
<evidence type="ECO:0000256" key="1">
    <source>
        <dbReference type="SAM" id="Phobius"/>
    </source>
</evidence>
<dbReference type="Pfam" id="PF07883">
    <property type="entry name" value="Cupin_2"/>
    <property type="match status" value="1"/>
</dbReference>
<dbReference type="Gene3D" id="2.60.120.10">
    <property type="entry name" value="Jelly Rolls"/>
    <property type="match status" value="1"/>
</dbReference>
<dbReference type="KEGG" id="mro:MROS_0898"/>
<evidence type="ECO:0000313" key="4">
    <source>
        <dbReference type="Proteomes" id="UP000009011"/>
    </source>
</evidence>
<organism evidence="3 4">
    <name type="scientific">Melioribacter roseus (strain DSM 23840 / JCM 17771 / VKM B-2668 / P3M-2)</name>
    <dbReference type="NCBI Taxonomy" id="1191523"/>
    <lineage>
        <taxon>Bacteria</taxon>
        <taxon>Pseudomonadati</taxon>
        <taxon>Ignavibacteriota</taxon>
        <taxon>Ignavibacteria</taxon>
        <taxon>Ignavibacteriales</taxon>
        <taxon>Melioribacteraceae</taxon>
        <taxon>Melioribacter</taxon>
    </lineage>
</organism>